<proteinExistence type="predicted"/>
<feature type="transmembrane region" description="Helical" evidence="1">
    <location>
        <begin position="21"/>
        <end position="47"/>
    </location>
</feature>
<evidence type="ECO:0008006" key="3">
    <source>
        <dbReference type="Google" id="ProtNLM"/>
    </source>
</evidence>
<comment type="caution">
    <text evidence="2">The sequence shown here is derived from an EMBL/GenBank/DDBJ whole genome shotgun (WGS) entry which is preliminary data.</text>
</comment>
<protein>
    <recommendedName>
        <fullName evidence="3">Superinfection exclusion protein B</fullName>
    </recommendedName>
</protein>
<dbReference type="InterPro" id="IPR025982">
    <property type="entry name" value="SieB"/>
</dbReference>
<reference evidence="2" key="2">
    <citation type="journal article" date="2014" name="ISME J.">
        <title>Microbial stratification in low pH oxic and suboxic macroscopic growths along an acid mine drainage.</title>
        <authorList>
            <person name="Mendez-Garcia C."/>
            <person name="Mesa V."/>
            <person name="Sprenger R.R."/>
            <person name="Richter M."/>
            <person name="Diez M.S."/>
            <person name="Solano J."/>
            <person name="Bargiela R."/>
            <person name="Golyshina O.V."/>
            <person name="Manteca A."/>
            <person name="Ramos J.L."/>
            <person name="Gallego J.R."/>
            <person name="Llorente I."/>
            <person name="Martins Dos Santos V.A."/>
            <person name="Jensen O.N."/>
            <person name="Pelaez A.I."/>
            <person name="Sanchez J."/>
            <person name="Ferrer M."/>
        </authorList>
    </citation>
    <scope>NUCLEOTIDE SEQUENCE</scope>
</reference>
<evidence type="ECO:0000313" key="2">
    <source>
        <dbReference type="EMBL" id="EQD56506.1"/>
    </source>
</evidence>
<dbReference type="EMBL" id="AUZX01008235">
    <property type="protein sequence ID" value="EQD56506.1"/>
    <property type="molecule type" value="Genomic_DNA"/>
</dbReference>
<gene>
    <name evidence="2" type="ORF">B1A_11502</name>
</gene>
<dbReference type="AlphaFoldDB" id="T1A754"/>
<name>T1A754_9ZZZZ</name>
<accession>T1A754</accession>
<sequence>MSLPDFAVSFIKIPGKFVIRTVIAIALAIAHVSGALLLAPAAFLASLGVAGSVQSHRTGIALALLVSATTLIVRPLVTALATTLQRRTARINLRHRQMSLHNLNSAEARVLDGYVRRSAQIGYFELSDGAIRGLEEKGIIVRSSNSGHAIAGFPFKIQPWVQDYLNEHQELLPPRLD</sequence>
<reference evidence="2" key="1">
    <citation type="submission" date="2013-08" db="EMBL/GenBank/DDBJ databases">
        <authorList>
            <person name="Mendez C."/>
            <person name="Richter M."/>
            <person name="Ferrer M."/>
            <person name="Sanchez J."/>
        </authorList>
    </citation>
    <scope>NUCLEOTIDE SEQUENCE</scope>
</reference>
<dbReference type="Pfam" id="PF14163">
    <property type="entry name" value="SieB"/>
    <property type="match status" value="1"/>
</dbReference>
<feature type="transmembrane region" description="Helical" evidence="1">
    <location>
        <begin position="59"/>
        <end position="84"/>
    </location>
</feature>
<keyword evidence="1" id="KW-0472">Membrane</keyword>
<keyword evidence="1" id="KW-0812">Transmembrane</keyword>
<organism evidence="2">
    <name type="scientific">mine drainage metagenome</name>
    <dbReference type="NCBI Taxonomy" id="410659"/>
    <lineage>
        <taxon>unclassified sequences</taxon>
        <taxon>metagenomes</taxon>
        <taxon>ecological metagenomes</taxon>
    </lineage>
</organism>
<keyword evidence="1" id="KW-1133">Transmembrane helix</keyword>
<evidence type="ECO:0000256" key="1">
    <source>
        <dbReference type="SAM" id="Phobius"/>
    </source>
</evidence>